<evidence type="ECO:0000313" key="4">
    <source>
        <dbReference type="EMBL" id="ANU14925.1"/>
    </source>
</evidence>
<dbReference type="AlphaFoldDB" id="A0A1C7DTX4"/>
<keyword evidence="2" id="KW-0812">Transmembrane</keyword>
<keyword evidence="2" id="KW-0472">Membrane</keyword>
<dbReference type="PANTHER" id="PTHR48081:SF6">
    <property type="entry name" value="PEPTIDASE S9 PROLYL OLIGOPEPTIDASE CATALYTIC DOMAIN-CONTAINING PROTEIN"/>
    <property type="match status" value="1"/>
</dbReference>
<dbReference type="InterPro" id="IPR050300">
    <property type="entry name" value="GDXG_lipolytic_enzyme"/>
</dbReference>
<proteinExistence type="predicted"/>
<feature type="domain" description="BD-FAE-like" evidence="3">
    <location>
        <begin position="82"/>
        <end position="282"/>
    </location>
</feature>
<feature type="transmembrane region" description="Helical" evidence="2">
    <location>
        <begin position="16"/>
        <end position="32"/>
    </location>
</feature>
<dbReference type="STRING" id="1215089.BBI08_14150"/>
<reference evidence="4" key="1">
    <citation type="submission" date="2016-10" db="EMBL/GenBank/DDBJ databases">
        <authorList>
            <person name="de Groot N.N."/>
        </authorList>
    </citation>
    <scope>NUCLEOTIDE SEQUENCE</scope>
    <source>
        <strain evidence="4">DSM 24743</strain>
    </source>
</reference>
<name>A0A1C7DTX4_9BACL</name>
<dbReference type="SUPFAM" id="SSF53474">
    <property type="entry name" value="alpha/beta-Hydrolases"/>
    <property type="match status" value="1"/>
</dbReference>
<gene>
    <name evidence="4" type="ORF">BBI08_14150</name>
</gene>
<keyword evidence="2" id="KW-1133">Transmembrane helix</keyword>
<dbReference type="InterPro" id="IPR029058">
    <property type="entry name" value="AB_hydrolase_fold"/>
</dbReference>
<evidence type="ECO:0000256" key="2">
    <source>
        <dbReference type="SAM" id="Phobius"/>
    </source>
</evidence>
<protein>
    <submittedName>
        <fullName evidence="4">Lipase</fullName>
    </submittedName>
</protein>
<dbReference type="EMBL" id="CP016537">
    <property type="protein sequence ID" value="ANU14925.1"/>
    <property type="molecule type" value="Genomic_DNA"/>
</dbReference>
<evidence type="ECO:0000313" key="5">
    <source>
        <dbReference type="Proteomes" id="UP000092687"/>
    </source>
</evidence>
<organism evidence="4 5">
    <name type="scientific">Planococcus halocryophilus</name>
    <dbReference type="NCBI Taxonomy" id="1215089"/>
    <lineage>
        <taxon>Bacteria</taxon>
        <taxon>Bacillati</taxon>
        <taxon>Bacillota</taxon>
        <taxon>Bacilli</taxon>
        <taxon>Bacillales</taxon>
        <taxon>Caryophanaceae</taxon>
        <taxon>Planococcus</taxon>
    </lineage>
</organism>
<dbReference type="InterPro" id="IPR049492">
    <property type="entry name" value="BD-FAE-like_dom"/>
</dbReference>
<keyword evidence="5" id="KW-1185">Reference proteome</keyword>
<dbReference type="GO" id="GO:0016787">
    <property type="term" value="F:hydrolase activity"/>
    <property type="evidence" value="ECO:0007669"/>
    <property type="project" value="UniProtKB-KW"/>
</dbReference>
<evidence type="ECO:0000256" key="1">
    <source>
        <dbReference type="ARBA" id="ARBA00022801"/>
    </source>
</evidence>
<accession>A0A1C7DTX4</accession>
<sequence length="334" mass="36448">MDSVSANRKRGTQKKWTLATLFIALVFVMVIFEETTAPPDVSASIHVSGSAAFSAPPNFHEITKRVTVVKNLSYHDSPNSLLDIYYPKEAVDSMPVILWIHGGGYVGGSKESRQDYAMSLANAGYVVANIDYSLAPTALYPGPVVQANEALAYMKIHASQYGGDMERVFIGGDSAGAQISSQIAALISNVELANNMAIQPAISSNQLQGALLLCGIYNMDTLRTTAFPNIDFFLTAYTGAEPFESFAKIDELSTVQHISSDFPPVFITAGDADPFVSQSIELVDVLQAYDVQVASVFFKGTQKNLKHEYQYDLYTDDARETLKKTLDFLAVYSK</sequence>
<dbReference type="KEGG" id="phc:BBI08_14150"/>
<dbReference type="Proteomes" id="UP000092687">
    <property type="component" value="Chromosome"/>
</dbReference>
<keyword evidence="1" id="KW-0378">Hydrolase</keyword>
<dbReference type="Gene3D" id="3.40.50.1820">
    <property type="entry name" value="alpha/beta hydrolase"/>
    <property type="match status" value="1"/>
</dbReference>
<dbReference type="Pfam" id="PF20434">
    <property type="entry name" value="BD-FAE"/>
    <property type="match status" value="1"/>
</dbReference>
<evidence type="ECO:0000259" key="3">
    <source>
        <dbReference type="Pfam" id="PF20434"/>
    </source>
</evidence>
<dbReference type="PANTHER" id="PTHR48081">
    <property type="entry name" value="AB HYDROLASE SUPERFAMILY PROTEIN C4A8.06C"/>
    <property type="match status" value="1"/>
</dbReference>